<dbReference type="PANTHER" id="PTHR12526">
    <property type="entry name" value="GLYCOSYLTRANSFERASE"/>
    <property type="match status" value="1"/>
</dbReference>
<dbReference type="SUPFAM" id="SSF53756">
    <property type="entry name" value="UDP-Glycosyltransferase/glycogen phosphorylase"/>
    <property type="match status" value="1"/>
</dbReference>
<organism evidence="3 4">
    <name type="scientific">Anabaena lutea FACHB-196</name>
    <dbReference type="NCBI Taxonomy" id="2692881"/>
    <lineage>
        <taxon>Bacteria</taxon>
        <taxon>Bacillati</taxon>
        <taxon>Cyanobacteriota</taxon>
        <taxon>Cyanophyceae</taxon>
        <taxon>Nostocales</taxon>
        <taxon>Nostocaceae</taxon>
        <taxon>Anabaena</taxon>
    </lineage>
</organism>
<dbReference type="InterPro" id="IPR028098">
    <property type="entry name" value="Glyco_trans_4-like_N"/>
</dbReference>
<dbReference type="InterPro" id="IPR001296">
    <property type="entry name" value="Glyco_trans_1"/>
</dbReference>
<dbReference type="CDD" id="cd03801">
    <property type="entry name" value="GT4_PimA-like"/>
    <property type="match status" value="1"/>
</dbReference>
<gene>
    <name evidence="3" type="ORF">H6G59_26000</name>
</gene>
<evidence type="ECO:0000259" key="1">
    <source>
        <dbReference type="Pfam" id="PF00534"/>
    </source>
</evidence>
<evidence type="ECO:0000313" key="3">
    <source>
        <dbReference type="EMBL" id="MBD2571274.1"/>
    </source>
</evidence>
<dbReference type="Gene3D" id="3.40.50.2000">
    <property type="entry name" value="Glycogen Phosphorylase B"/>
    <property type="match status" value="2"/>
</dbReference>
<dbReference type="EMBL" id="JACJST010000044">
    <property type="protein sequence ID" value="MBD2571274.1"/>
    <property type="molecule type" value="Genomic_DNA"/>
</dbReference>
<comment type="caution">
    <text evidence="3">The sequence shown here is derived from an EMBL/GenBank/DDBJ whole genome shotgun (WGS) entry which is preliminary data.</text>
</comment>
<accession>A0ABR8FN99</accession>
<feature type="domain" description="Glycosyl transferase family 1" evidence="1">
    <location>
        <begin position="213"/>
        <end position="372"/>
    </location>
</feature>
<name>A0ABR8FN99_9NOST</name>
<evidence type="ECO:0000313" key="4">
    <source>
        <dbReference type="Proteomes" id="UP000640531"/>
    </source>
</evidence>
<protein>
    <submittedName>
        <fullName evidence="3">Glycosyltransferase family 4 protein</fullName>
    </submittedName>
</protein>
<feature type="domain" description="Glycosyltransferase subfamily 4-like N-terminal" evidence="2">
    <location>
        <begin position="46"/>
        <end position="196"/>
    </location>
</feature>
<dbReference type="RefSeq" id="WP_190720751.1">
    <property type="nucleotide sequence ID" value="NZ_JACJST010000044.1"/>
</dbReference>
<dbReference type="PANTHER" id="PTHR12526:SF630">
    <property type="entry name" value="GLYCOSYLTRANSFERASE"/>
    <property type="match status" value="1"/>
</dbReference>
<dbReference type="Proteomes" id="UP000640531">
    <property type="component" value="Unassembled WGS sequence"/>
</dbReference>
<keyword evidence="4" id="KW-1185">Reference proteome</keyword>
<reference evidence="3 4" key="1">
    <citation type="journal article" date="2020" name="ISME J.">
        <title>Comparative genomics reveals insights into cyanobacterial evolution and habitat adaptation.</title>
        <authorList>
            <person name="Chen M.Y."/>
            <person name="Teng W.K."/>
            <person name="Zhao L."/>
            <person name="Hu C.X."/>
            <person name="Zhou Y.K."/>
            <person name="Han B.P."/>
            <person name="Song L.R."/>
            <person name="Shu W.S."/>
        </authorList>
    </citation>
    <scope>NUCLEOTIDE SEQUENCE [LARGE SCALE GENOMIC DNA]</scope>
    <source>
        <strain evidence="3 4">FACHB-196</strain>
    </source>
</reference>
<evidence type="ECO:0000259" key="2">
    <source>
        <dbReference type="Pfam" id="PF13439"/>
    </source>
</evidence>
<sequence length="397" mass="43734">MKIVFINPVGAIGGAERVLLTIFAALLNTKPDIQLHLIVGTDGLLIEQAEKLGVQVKLLKLPEELNQLGDSAFKGSNQAIAGLILLLRLVKILPSIGEYLGEFKRSLRELKPDLIHSNGIKTHLLTALAGIKDIPVVWHIHDFYGSRPFMAKILNLKRVSYSAKQGIAISQAVAQDAKITIPNLPIEVIYNAVDINYFSPTPSTSHFSLRVGLVATFARWKGHDIFLEAASEIIKKHPHLNVRFCIVGGAIYKTRGSQFSEQELKDKAADLDIVDKVDFLGFQENIAEIYRSLDIVVHASTQPEPFGLAIVEAMACGKPVIVSQAGGAAELFTHNYDAVGVPPGEPKALAAAILDLLNNPEKRQIISENARHTITERFSHKRLGEQLMKVYMMNIWH</sequence>
<proteinExistence type="predicted"/>
<dbReference type="Pfam" id="PF13439">
    <property type="entry name" value="Glyco_transf_4"/>
    <property type="match status" value="1"/>
</dbReference>
<dbReference type="Pfam" id="PF00534">
    <property type="entry name" value="Glycos_transf_1"/>
    <property type="match status" value="1"/>
</dbReference>